<evidence type="ECO:0000256" key="9">
    <source>
        <dbReference type="ARBA" id="ARBA00022723"/>
    </source>
</evidence>
<evidence type="ECO:0000256" key="7">
    <source>
        <dbReference type="ARBA" id="ARBA00022691"/>
    </source>
</evidence>
<keyword evidence="10 18" id="KW-0863">Zinc-finger</keyword>
<keyword evidence="13 19" id="KW-0694">RNA-binding</keyword>
<sequence>MEDCTFMAEDDCTATCNTSIVGEMSSLSEDIKVEEDVPTDESPLIDYTAACDTSIVEEMSSLSEDIKAEGDVPTDESPLIEKHISIVQTFGELEELANITNELLSGDSGQDHGPAIRKSCPLCPEEYFRACHANKLFRHLQNLHWKISVEYEGYRMCVCHLHCSPARADVNGQSNTKMTAHYHCIICGSTVSRRTEMISHLKRHLNKGETKIVFLTGHPYATPSHAYSVRSSDEVLKETDTNVQVLQNYSTPWKSDSFFNPKMKTNRQLIFCALAVLAQERMPLECLDAFGSTGIMGLQWAKNLGSSVKVTINDINEKSVEMIWENCHLNHMKVLNNQDYEEEDGDCTADDTEEPVGSVEITMMDANVLMHLRAFDFIHLDPFGTNVNFLDAAFRNVRNLGVVSLTSTDISSLYGKALHVAKRHYGVNIVRTEYFREMAARIVVGAVARAAGRCNKGIDVLLCVAVEHFILVVVRVLRGPTEADESAKKIRTLIHCQWCEERIFQKDGHMVGENPYQQLPCNCHESMPGKSAIELGPMWSGTIFNTGYLRRMLYESVQHGIDDIQQLLKTLICEAECTTHKQQFITLSHVNQEETGVIIKTPDPDGQGDQPSIQGKRKNIEILKTVAKRPKFEARTEHPCFYYSIHRHSIRGMNSPKLNKFLQYLAQAGFLVSRTHFDPLGVRTNATLAKFKSVLQLHSSAPNTPVPGVQATEETQPAEDVPLVECHDEQETELADNQILDDL</sequence>
<dbReference type="Proteomes" id="UP001066276">
    <property type="component" value="Chromosome 4_1"/>
</dbReference>
<keyword evidence="12" id="KW-0832">Ubl conjugation</keyword>
<evidence type="ECO:0000313" key="22">
    <source>
        <dbReference type="Proteomes" id="UP001066276"/>
    </source>
</evidence>
<dbReference type="SUPFAM" id="SSF53335">
    <property type="entry name" value="S-adenosyl-L-methionine-dependent methyltransferases"/>
    <property type="match status" value="1"/>
</dbReference>
<comment type="similarity">
    <text evidence="19">Belongs to the class I-like SAM-binding methyltransferase superfamily. Trm1 family.</text>
</comment>
<dbReference type="AlphaFoldDB" id="A0AAV7T9L7"/>
<dbReference type="GO" id="GO:0000049">
    <property type="term" value="F:tRNA binding"/>
    <property type="evidence" value="ECO:0007669"/>
    <property type="project" value="UniProtKB-UniRule"/>
</dbReference>
<keyword evidence="2" id="KW-1017">Isopeptide bond</keyword>
<dbReference type="InterPro" id="IPR002905">
    <property type="entry name" value="Trm1"/>
</dbReference>
<evidence type="ECO:0000256" key="5">
    <source>
        <dbReference type="ARBA" id="ARBA00022603"/>
    </source>
</evidence>
<keyword evidence="9" id="KW-0479">Metal-binding</keyword>
<dbReference type="InterPro" id="IPR029063">
    <property type="entry name" value="SAM-dependent_MTases_sf"/>
</dbReference>
<evidence type="ECO:0000256" key="18">
    <source>
        <dbReference type="PROSITE-ProRule" id="PRU00042"/>
    </source>
</evidence>
<evidence type="ECO:0000256" key="4">
    <source>
        <dbReference type="ARBA" id="ARBA00022555"/>
    </source>
</evidence>
<accession>A0AAV7T9L7</accession>
<proteinExistence type="inferred from homology"/>
<evidence type="ECO:0000256" key="12">
    <source>
        <dbReference type="ARBA" id="ARBA00022843"/>
    </source>
</evidence>
<evidence type="ECO:0000256" key="2">
    <source>
        <dbReference type="ARBA" id="ARBA00022499"/>
    </source>
</evidence>
<keyword evidence="7 19" id="KW-0949">S-adenosyl-L-methionine</keyword>
<evidence type="ECO:0000313" key="21">
    <source>
        <dbReference type="EMBL" id="KAJ1173302.1"/>
    </source>
</evidence>
<keyword evidence="14" id="KW-0539">Nucleus</keyword>
<dbReference type="InterPro" id="IPR042296">
    <property type="entry name" value="tRNA_met_Trm1_C"/>
</dbReference>
<comment type="caution">
    <text evidence="21">The sequence shown here is derived from an EMBL/GenBank/DDBJ whole genome shotgun (WGS) entry which is preliminary data.</text>
</comment>
<dbReference type="Pfam" id="PF02005">
    <property type="entry name" value="TRM"/>
    <property type="match status" value="2"/>
</dbReference>
<keyword evidence="4 19" id="KW-0820">tRNA-binding</keyword>
<dbReference type="GO" id="GO:0005730">
    <property type="term" value="C:nucleolus"/>
    <property type="evidence" value="ECO:0007669"/>
    <property type="project" value="UniProtKB-SubCell"/>
</dbReference>
<dbReference type="FunFam" id="3.30.56.70:FF:000001">
    <property type="entry name" value="tRNA (guanine(26)-N(2))-dimethyltransferase"/>
    <property type="match status" value="1"/>
</dbReference>
<evidence type="ECO:0000256" key="6">
    <source>
        <dbReference type="ARBA" id="ARBA00022679"/>
    </source>
</evidence>
<evidence type="ECO:0000256" key="1">
    <source>
        <dbReference type="ARBA" id="ARBA00004604"/>
    </source>
</evidence>
<dbReference type="PROSITE" id="PS50157">
    <property type="entry name" value="ZINC_FINGER_C2H2_2"/>
    <property type="match status" value="1"/>
</dbReference>
<keyword evidence="11" id="KW-0862">Zinc</keyword>
<evidence type="ECO:0000256" key="10">
    <source>
        <dbReference type="ARBA" id="ARBA00022771"/>
    </source>
</evidence>
<dbReference type="PROSITE" id="PS51626">
    <property type="entry name" value="SAM_MT_TRM1"/>
    <property type="match status" value="1"/>
</dbReference>
<protein>
    <recommendedName>
        <fullName evidence="16">tRNA (guanine(27)-N(2))-dimethyltransferase</fullName>
    </recommendedName>
    <alternativeName>
        <fullName evidence="17">tRNA methyltransferase 1-like protein</fullName>
    </alternativeName>
</protein>
<dbReference type="Gene3D" id="3.40.50.150">
    <property type="entry name" value="Vaccinia Virus protein VP39"/>
    <property type="match status" value="1"/>
</dbReference>
<keyword evidence="5 19" id="KW-0489">Methyltransferase</keyword>
<dbReference type="SMART" id="SM00355">
    <property type="entry name" value="ZnF_C2H2"/>
    <property type="match status" value="2"/>
</dbReference>
<evidence type="ECO:0000256" key="14">
    <source>
        <dbReference type="ARBA" id="ARBA00023242"/>
    </source>
</evidence>
<evidence type="ECO:0000256" key="8">
    <source>
        <dbReference type="ARBA" id="ARBA00022694"/>
    </source>
</evidence>
<evidence type="ECO:0000256" key="15">
    <source>
        <dbReference type="ARBA" id="ARBA00093188"/>
    </source>
</evidence>
<dbReference type="Gene3D" id="3.30.56.70">
    <property type="entry name" value="N2,N2-dimethylguanosine tRNA methyltransferase, C-terminal domain"/>
    <property type="match status" value="1"/>
</dbReference>
<organism evidence="21 22">
    <name type="scientific">Pleurodeles waltl</name>
    <name type="common">Iberian ribbed newt</name>
    <dbReference type="NCBI Taxonomy" id="8319"/>
    <lineage>
        <taxon>Eukaryota</taxon>
        <taxon>Metazoa</taxon>
        <taxon>Chordata</taxon>
        <taxon>Craniata</taxon>
        <taxon>Vertebrata</taxon>
        <taxon>Euteleostomi</taxon>
        <taxon>Amphibia</taxon>
        <taxon>Batrachia</taxon>
        <taxon>Caudata</taxon>
        <taxon>Salamandroidea</taxon>
        <taxon>Salamandridae</taxon>
        <taxon>Pleurodelinae</taxon>
        <taxon>Pleurodeles</taxon>
    </lineage>
</organism>
<evidence type="ECO:0000256" key="13">
    <source>
        <dbReference type="ARBA" id="ARBA00022884"/>
    </source>
</evidence>
<feature type="domain" description="C2H2-type" evidence="20">
    <location>
        <begin position="182"/>
        <end position="209"/>
    </location>
</feature>
<keyword evidence="6 19" id="KW-0808">Transferase</keyword>
<dbReference type="PROSITE" id="PS00028">
    <property type="entry name" value="ZINC_FINGER_C2H2_1"/>
    <property type="match status" value="1"/>
</dbReference>
<dbReference type="GO" id="GO:0016423">
    <property type="term" value="F:tRNA (guanine) methyltransferase activity"/>
    <property type="evidence" value="ECO:0007669"/>
    <property type="project" value="InterPro"/>
</dbReference>
<dbReference type="InterPro" id="IPR013087">
    <property type="entry name" value="Znf_C2H2_type"/>
</dbReference>
<comment type="catalytic activity">
    <reaction evidence="15">
        <text>guanosine(27) in tRNA(Tyr) + 2 S-adenosyl-L-methionine = N(2)-dimethylguanosine(27) in tRNA(Tyr) + 2 S-adenosyl-L-homocysteine + 2 H(+)</text>
        <dbReference type="Rhea" id="RHEA:83895"/>
        <dbReference type="Rhea" id="RHEA-COMP:20240"/>
        <dbReference type="Rhea" id="RHEA-COMP:20241"/>
        <dbReference type="ChEBI" id="CHEBI:15378"/>
        <dbReference type="ChEBI" id="CHEBI:57856"/>
        <dbReference type="ChEBI" id="CHEBI:59789"/>
        <dbReference type="ChEBI" id="CHEBI:74269"/>
        <dbReference type="ChEBI" id="CHEBI:74513"/>
    </reaction>
    <physiologicalReaction direction="left-to-right" evidence="15">
        <dbReference type="Rhea" id="RHEA:83896"/>
    </physiologicalReaction>
</comment>
<keyword evidence="22" id="KW-1185">Reference proteome</keyword>
<keyword evidence="8 19" id="KW-0819">tRNA processing</keyword>
<keyword evidence="3" id="KW-0597">Phosphoprotein</keyword>
<reference evidence="21" key="1">
    <citation type="journal article" date="2022" name="bioRxiv">
        <title>Sequencing and chromosome-scale assembly of the giantPleurodeles waltlgenome.</title>
        <authorList>
            <person name="Brown T."/>
            <person name="Elewa A."/>
            <person name="Iarovenko S."/>
            <person name="Subramanian E."/>
            <person name="Araus A.J."/>
            <person name="Petzold A."/>
            <person name="Susuki M."/>
            <person name="Suzuki K.-i.T."/>
            <person name="Hayashi T."/>
            <person name="Toyoda A."/>
            <person name="Oliveira C."/>
            <person name="Osipova E."/>
            <person name="Leigh N.D."/>
            <person name="Simon A."/>
            <person name="Yun M.H."/>
        </authorList>
    </citation>
    <scope>NUCLEOTIDE SEQUENCE</scope>
    <source>
        <strain evidence="21">20211129_DDA</strain>
        <tissue evidence="21">Liver</tissue>
    </source>
</reference>
<evidence type="ECO:0000256" key="11">
    <source>
        <dbReference type="ARBA" id="ARBA00022833"/>
    </source>
</evidence>
<dbReference type="GO" id="GO:0002940">
    <property type="term" value="P:tRNA N2-guanine methylation"/>
    <property type="evidence" value="ECO:0007669"/>
    <property type="project" value="TreeGrafter"/>
</dbReference>
<evidence type="ECO:0000256" key="16">
    <source>
        <dbReference type="ARBA" id="ARBA00093642"/>
    </source>
</evidence>
<dbReference type="PANTHER" id="PTHR10631">
    <property type="entry name" value="N 2 ,N 2 -DIMETHYLGUANOSINE TRNA METHYLTRANSFERASE"/>
    <property type="match status" value="1"/>
</dbReference>
<comment type="subcellular location">
    <subcellularLocation>
        <location evidence="1">Nucleus</location>
        <location evidence="1">Nucleolus</location>
    </subcellularLocation>
</comment>
<evidence type="ECO:0000256" key="17">
    <source>
        <dbReference type="ARBA" id="ARBA00093671"/>
    </source>
</evidence>
<evidence type="ECO:0000256" key="19">
    <source>
        <dbReference type="PROSITE-ProRule" id="PRU00958"/>
    </source>
</evidence>
<evidence type="ECO:0000259" key="20">
    <source>
        <dbReference type="PROSITE" id="PS50157"/>
    </source>
</evidence>
<dbReference type="GO" id="GO:0008270">
    <property type="term" value="F:zinc ion binding"/>
    <property type="evidence" value="ECO:0007669"/>
    <property type="project" value="UniProtKB-KW"/>
</dbReference>
<dbReference type="PANTHER" id="PTHR10631:SF1">
    <property type="entry name" value="TRMT1-LIKE PROTEIN"/>
    <property type="match status" value="1"/>
</dbReference>
<dbReference type="FunFam" id="3.40.50.150:FF:000098">
    <property type="entry name" value="Trmt1-like isoform 1"/>
    <property type="match status" value="1"/>
</dbReference>
<dbReference type="EMBL" id="JANPWB010000007">
    <property type="protein sequence ID" value="KAJ1173302.1"/>
    <property type="molecule type" value="Genomic_DNA"/>
</dbReference>
<name>A0AAV7T9L7_PLEWA</name>
<gene>
    <name evidence="21" type="ORF">NDU88_005138</name>
</gene>
<evidence type="ECO:0000256" key="3">
    <source>
        <dbReference type="ARBA" id="ARBA00022553"/>
    </source>
</evidence>